<name>A0A8J6NAV5_9BACT</name>
<feature type="transmembrane region" description="Helical" evidence="1">
    <location>
        <begin position="101"/>
        <end position="116"/>
    </location>
</feature>
<evidence type="ECO:0000313" key="3">
    <source>
        <dbReference type="Proteomes" id="UP000599024"/>
    </source>
</evidence>
<keyword evidence="1" id="KW-1133">Transmembrane helix</keyword>
<dbReference type="EMBL" id="JACNLK010000047">
    <property type="protein sequence ID" value="MBC8208624.1"/>
    <property type="molecule type" value="Genomic_DNA"/>
</dbReference>
<dbReference type="AlphaFoldDB" id="A0A8J6NAV5"/>
<feature type="transmembrane region" description="Helical" evidence="1">
    <location>
        <begin position="76"/>
        <end position="95"/>
    </location>
</feature>
<accession>A0A8J6NAV5</accession>
<reference evidence="2 3" key="1">
    <citation type="submission" date="2020-08" db="EMBL/GenBank/DDBJ databases">
        <title>Bridging the membrane lipid divide: bacteria of the FCB group superphylum have the potential to synthesize archaeal ether lipids.</title>
        <authorList>
            <person name="Villanueva L."/>
            <person name="Von Meijenfeldt F.A.B."/>
            <person name="Westbye A.B."/>
            <person name="Yadav S."/>
            <person name="Hopmans E.C."/>
            <person name="Dutilh B.E."/>
            <person name="Sinninghe Damste J.S."/>
        </authorList>
    </citation>
    <scope>NUCLEOTIDE SEQUENCE [LARGE SCALE GENOMIC DNA]</scope>
    <source>
        <strain evidence="2">NIOZ-UU81</strain>
    </source>
</reference>
<evidence type="ECO:0000256" key="1">
    <source>
        <dbReference type="SAM" id="Phobius"/>
    </source>
</evidence>
<dbReference type="Proteomes" id="UP000599024">
    <property type="component" value="Unassembled WGS sequence"/>
</dbReference>
<organism evidence="2 3">
    <name type="scientific">Candidatus Desulfatifera sulfidica</name>
    <dbReference type="NCBI Taxonomy" id="2841691"/>
    <lineage>
        <taxon>Bacteria</taxon>
        <taxon>Pseudomonadati</taxon>
        <taxon>Thermodesulfobacteriota</taxon>
        <taxon>Desulfobulbia</taxon>
        <taxon>Desulfobulbales</taxon>
        <taxon>Desulfobulbaceae</taxon>
        <taxon>Candidatus Desulfatifera</taxon>
    </lineage>
</organism>
<gene>
    <name evidence="2" type="ORF">H8E79_05605</name>
</gene>
<evidence type="ECO:0000313" key="2">
    <source>
        <dbReference type="EMBL" id="MBC8208624.1"/>
    </source>
</evidence>
<sequence length="139" mass="15345">MKKNVIPIPICSTCKASGSDSYISGDNFCRCSNCGTEMRYLPAGELLITKGSDVKKNNGWITKFSVVSAELYTGRAMNGIGTLIMVLALSFYWFGRLELDGVVLSGGSGLLLAFIGQRRTGIQKRKVQMARDNYPYWQQ</sequence>
<comment type="caution">
    <text evidence="2">The sequence shown here is derived from an EMBL/GenBank/DDBJ whole genome shotgun (WGS) entry which is preliminary data.</text>
</comment>
<protein>
    <submittedName>
        <fullName evidence="2">Uncharacterized protein</fullName>
    </submittedName>
</protein>
<keyword evidence="1" id="KW-0472">Membrane</keyword>
<keyword evidence="1" id="KW-0812">Transmembrane</keyword>
<proteinExistence type="predicted"/>